<dbReference type="STRING" id="318479.A0A0N4UG47"/>
<evidence type="ECO:0000313" key="4">
    <source>
        <dbReference type="Proteomes" id="UP000038040"/>
    </source>
</evidence>
<evidence type="ECO:0000313" key="3">
    <source>
        <dbReference type="EMBL" id="VDN59584.1"/>
    </source>
</evidence>
<gene>
    <name evidence="3" type="ORF">DME_LOCUS9557</name>
</gene>
<keyword evidence="1" id="KW-0863">Zinc-finger</keyword>
<dbReference type="GO" id="GO:0061630">
    <property type="term" value="F:ubiquitin protein ligase activity"/>
    <property type="evidence" value="ECO:0007669"/>
    <property type="project" value="UniProtKB-UniRule"/>
</dbReference>
<dbReference type="PANTHER" id="PTHR21497">
    <property type="entry name" value="UBIQUITIN LIGASE E3 ALPHA-RELATED"/>
    <property type="match status" value="1"/>
</dbReference>
<dbReference type="WBParaSite" id="DME_0000644601-mRNA-1">
    <property type="protein sequence ID" value="DME_0000644601-mRNA-1"/>
    <property type="gene ID" value="DME_0000644601"/>
</dbReference>
<accession>A0A0N4UG47</accession>
<evidence type="ECO:0000313" key="5">
    <source>
        <dbReference type="Proteomes" id="UP000274756"/>
    </source>
</evidence>
<keyword evidence="2" id="KW-0472">Membrane</keyword>
<keyword evidence="1" id="KW-0808">Transferase</keyword>
<name>A0A0N4UG47_DRAME</name>
<dbReference type="AlphaFoldDB" id="A0A0N4UG47"/>
<comment type="function">
    <text evidence="1">Ubiquitin ligase protein which is a component of the N-end rule pathway. Recognizes and binds to proteins bearing specific N-terminal residues that are destabilizing according to the N-end rule, leading to their ubiquitination and subsequent degradation.</text>
</comment>
<dbReference type="InterPro" id="IPR039164">
    <property type="entry name" value="UBR1-like"/>
</dbReference>
<evidence type="ECO:0000256" key="1">
    <source>
        <dbReference type="RuleBase" id="RU366018"/>
    </source>
</evidence>
<dbReference type="EMBL" id="UYYG01001185">
    <property type="protein sequence ID" value="VDN59584.1"/>
    <property type="molecule type" value="Genomic_DNA"/>
</dbReference>
<keyword evidence="1" id="KW-0479">Metal-binding</keyword>
<keyword evidence="1" id="KW-0862">Zinc</keyword>
<dbReference type="GO" id="GO:0071596">
    <property type="term" value="P:ubiquitin-dependent protein catabolic process via the N-end rule pathway"/>
    <property type="evidence" value="ECO:0007669"/>
    <property type="project" value="UniProtKB-UniRule"/>
</dbReference>
<keyword evidence="5" id="KW-1185">Reference proteome</keyword>
<dbReference type="GO" id="GO:0016567">
    <property type="term" value="P:protein ubiquitination"/>
    <property type="evidence" value="ECO:0007669"/>
    <property type="project" value="UniProtKB-UniRule"/>
</dbReference>
<feature type="transmembrane region" description="Helical" evidence="2">
    <location>
        <begin position="21"/>
        <end position="42"/>
    </location>
</feature>
<comment type="catalytic activity">
    <reaction evidence="1">
        <text>S-ubiquitinyl-[E2 ubiquitin-conjugating enzyme]-L-cysteine + [acceptor protein]-L-lysine = [E2 ubiquitin-conjugating enzyme]-L-cysteine + N(6)-ubiquitinyl-[acceptor protein]-L-lysine.</text>
        <dbReference type="EC" id="2.3.2.27"/>
    </reaction>
</comment>
<dbReference type="Proteomes" id="UP000038040">
    <property type="component" value="Unplaced"/>
</dbReference>
<proteinExistence type="inferred from homology"/>
<reference evidence="3 5" key="2">
    <citation type="submission" date="2018-11" db="EMBL/GenBank/DDBJ databases">
        <authorList>
            <consortium name="Pathogen Informatics"/>
        </authorList>
    </citation>
    <scope>NUCLEOTIDE SEQUENCE [LARGE SCALE GENOMIC DNA]</scope>
</reference>
<sequence>LLDFSHLQACAPPVPPPFEPFFAPITELLRCNVLVFLIHIILQRTIKRSRFSSDGMLHRTLFLIGMGLNEQKICKDFDFVSRAENLKVFQLLEQLVDKPEAKQNAQLLDWVIHTYKKIKEDITGIDTMKETRQVSSNDANLIARKATAARMRKQALLQVTE</sequence>
<dbReference type="GO" id="GO:0000151">
    <property type="term" value="C:ubiquitin ligase complex"/>
    <property type="evidence" value="ECO:0007669"/>
    <property type="project" value="TreeGrafter"/>
</dbReference>
<dbReference type="Proteomes" id="UP000274756">
    <property type="component" value="Unassembled WGS sequence"/>
</dbReference>
<dbReference type="GO" id="GO:0008270">
    <property type="term" value="F:zinc ion binding"/>
    <property type="evidence" value="ECO:0007669"/>
    <property type="project" value="UniProtKB-UniRule"/>
</dbReference>
<organism evidence="4 6">
    <name type="scientific">Dracunculus medinensis</name>
    <name type="common">Guinea worm</name>
    <dbReference type="NCBI Taxonomy" id="318479"/>
    <lineage>
        <taxon>Eukaryota</taxon>
        <taxon>Metazoa</taxon>
        <taxon>Ecdysozoa</taxon>
        <taxon>Nematoda</taxon>
        <taxon>Chromadorea</taxon>
        <taxon>Rhabditida</taxon>
        <taxon>Spirurina</taxon>
        <taxon>Dracunculoidea</taxon>
        <taxon>Dracunculidae</taxon>
        <taxon>Dracunculus</taxon>
    </lineage>
</organism>
<keyword evidence="2" id="KW-0812">Transmembrane</keyword>
<evidence type="ECO:0000313" key="6">
    <source>
        <dbReference type="WBParaSite" id="DME_0000644601-mRNA-1"/>
    </source>
</evidence>
<comment type="similarity">
    <text evidence="1">Belongs to the E3 ubiquitin-protein ligase UBR1-like family.</text>
</comment>
<reference evidence="6" key="1">
    <citation type="submission" date="2017-02" db="UniProtKB">
        <authorList>
            <consortium name="WormBaseParasite"/>
        </authorList>
    </citation>
    <scope>IDENTIFICATION</scope>
</reference>
<dbReference type="EC" id="2.3.2.27" evidence="1"/>
<keyword evidence="1" id="KW-0833">Ubl conjugation pathway</keyword>
<keyword evidence="2" id="KW-1133">Transmembrane helix</keyword>
<dbReference type="GO" id="GO:0005737">
    <property type="term" value="C:cytoplasm"/>
    <property type="evidence" value="ECO:0007669"/>
    <property type="project" value="TreeGrafter"/>
</dbReference>
<evidence type="ECO:0000256" key="2">
    <source>
        <dbReference type="SAM" id="Phobius"/>
    </source>
</evidence>
<dbReference type="OrthoDB" id="26387at2759"/>
<comment type="pathway">
    <text evidence="1">Protein modification; protein ubiquitination.</text>
</comment>
<protein>
    <recommendedName>
        <fullName evidence="1">E3 ubiquitin-protein ligase</fullName>
        <ecNumber evidence="1">2.3.2.27</ecNumber>
    </recommendedName>
</protein>
<dbReference type="PANTHER" id="PTHR21497:SF24">
    <property type="entry name" value="E3 UBIQUITIN-PROTEIN LIGASE UBR1"/>
    <property type="match status" value="1"/>
</dbReference>